<protein>
    <submittedName>
        <fullName evidence="1">Uncharacterized protein</fullName>
    </submittedName>
</protein>
<dbReference type="EMBL" id="QUSF01000008">
    <property type="protein sequence ID" value="RLW07130.1"/>
    <property type="molecule type" value="Genomic_DNA"/>
</dbReference>
<name>A0A3L8SRG7_CHLGU</name>
<gene>
    <name evidence="1" type="ORF">DV515_00004073</name>
</gene>
<reference evidence="1 2" key="1">
    <citation type="journal article" date="2018" name="Proc. R. Soc. B">
        <title>A non-coding region near Follistatin controls head colour polymorphism in the Gouldian finch.</title>
        <authorList>
            <person name="Toomey M.B."/>
            <person name="Marques C.I."/>
            <person name="Andrade P."/>
            <person name="Araujo P.M."/>
            <person name="Sabatino S."/>
            <person name="Gazda M.A."/>
            <person name="Afonso S."/>
            <person name="Lopes R.J."/>
            <person name="Corbo J.C."/>
            <person name="Carneiro M."/>
        </authorList>
    </citation>
    <scope>NUCLEOTIDE SEQUENCE [LARGE SCALE GENOMIC DNA]</scope>
    <source>
        <strain evidence="1">Red01</strain>
        <tissue evidence="1">Muscle</tissue>
    </source>
</reference>
<accession>A0A3L8SRG7</accession>
<sequence length="99" mass="11191">MQGEAGTALGITWVMQDLQFTLWIKDACGSLAKVSHVLFQITFIIFEQAYQQGTALQLSALQVNMKAMRSLKLMVIYVTWLEIVAVFHSNRKMGYICTT</sequence>
<organism evidence="1 2">
    <name type="scientific">Chloebia gouldiae</name>
    <name type="common">Gouldian finch</name>
    <name type="synonym">Erythrura gouldiae</name>
    <dbReference type="NCBI Taxonomy" id="44316"/>
    <lineage>
        <taxon>Eukaryota</taxon>
        <taxon>Metazoa</taxon>
        <taxon>Chordata</taxon>
        <taxon>Craniata</taxon>
        <taxon>Vertebrata</taxon>
        <taxon>Euteleostomi</taxon>
        <taxon>Archelosauria</taxon>
        <taxon>Archosauria</taxon>
        <taxon>Dinosauria</taxon>
        <taxon>Saurischia</taxon>
        <taxon>Theropoda</taxon>
        <taxon>Coelurosauria</taxon>
        <taxon>Aves</taxon>
        <taxon>Neognathae</taxon>
        <taxon>Neoaves</taxon>
        <taxon>Telluraves</taxon>
        <taxon>Australaves</taxon>
        <taxon>Passeriformes</taxon>
        <taxon>Passeroidea</taxon>
        <taxon>Passeridae</taxon>
        <taxon>Chloebia</taxon>
    </lineage>
</organism>
<keyword evidence="2" id="KW-1185">Reference proteome</keyword>
<evidence type="ECO:0000313" key="2">
    <source>
        <dbReference type="Proteomes" id="UP000276834"/>
    </source>
</evidence>
<evidence type="ECO:0000313" key="1">
    <source>
        <dbReference type="EMBL" id="RLW07130.1"/>
    </source>
</evidence>
<proteinExistence type="predicted"/>
<dbReference type="AlphaFoldDB" id="A0A3L8SRG7"/>
<comment type="caution">
    <text evidence="1">The sequence shown here is derived from an EMBL/GenBank/DDBJ whole genome shotgun (WGS) entry which is preliminary data.</text>
</comment>
<dbReference type="Proteomes" id="UP000276834">
    <property type="component" value="Unassembled WGS sequence"/>
</dbReference>